<dbReference type="GO" id="GO:0051754">
    <property type="term" value="P:meiotic sister chromatid cohesion, centromeric"/>
    <property type="evidence" value="ECO:0007669"/>
    <property type="project" value="TreeGrafter"/>
</dbReference>
<dbReference type="EMBL" id="QBIY01013377">
    <property type="protein sequence ID" value="RXN06186.1"/>
    <property type="molecule type" value="Genomic_DNA"/>
</dbReference>
<accession>A0A498LD41</accession>
<reference evidence="2 4" key="1">
    <citation type="submission" date="2018-03" db="EMBL/GenBank/DDBJ databases">
        <title>Draft genome sequence of Rohu Carp (Labeo rohita).</title>
        <authorList>
            <person name="Das P."/>
            <person name="Kushwaha B."/>
            <person name="Joshi C.G."/>
            <person name="Kumar D."/>
            <person name="Nagpure N.S."/>
            <person name="Sahoo L."/>
            <person name="Das S.P."/>
            <person name="Bit A."/>
            <person name="Patnaik S."/>
            <person name="Meher P.K."/>
            <person name="Jayasankar P."/>
            <person name="Koringa P.G."/>
            <person name="Patel N.V."/>
            <person name="Hinsu A.T."/>
            <person name="Kumar R."/>
            <person name="Pandey M."/>
            <person name="Agarwal S."/>
            <person name="Srivastava S."/>
            <person name="Singh M."/>
            <person name="Iquebal M.A."/>
            <person name="Jaiswal S."/>
            <person name="Angadi U.B."/>
            <person name="Kumar N."/>
            <person name="Raza M."/>
            <person name="Shah T.M."/>
            <person name="Rai A."/>
            <person name="Jena J.K."/>
        </authorList>
    </citation>
    <scope>NUCLEOTIDE SEQUENCE [LARGE SCALE GENOMIC DNA]</scope>
    <source>
        <strain evidence="2">DASCIFA01</strain>
        <tissue evidence="2">Testis</tissue>
    </source>
</reference>
<dbReference type="STRING" id="84645.A0A498LD41"/>
<keyword evidence="2" id="KW-0808">Transferase</keyword>
<sequence length="141" mass="16483">MDINSYFQAFEVSVQSYTGDDPLDPWDKFVQFLDSKLSLEETKGLSVVLERLVQTFLQDERYHNDSRYVTHCVRCANFYSDPIEVYSYLHGRGVGTQTAVLYVDWAHQFEKKGQLSQAEMVYQRALENKAHPQDSVVQQYR</sequence>
<evidence type="ECO:0000313" key="3">
    <source>
        <dbReference type="EMBL" id="RXN06186.1"/>
    </source>
</evidence>
<dbReference type="AlphaFoldDB" id="A0A498LD41"/>
<dbReference type="GO" id="GO:0007094">
    <property type="term" value="P:mitotic spindle assembly checkpoint signaling"/>
    <property type="evidence" value="ECO:0007669"/>
    <property type="project" value="InterPro"/>
</dbReference>
<dbReference type="Proteomes" id="UP000290572">
    <property type="component" value="Unassembled WGS sequence"/>
</dbReference>
<organism evidence="2 4">
    <name type="scientific">Labeo rohita</name>
    <name type="common">Indian major carp</name>
    <name type="synonym">Cyprinus rohita</name>
    <dbReference type="NCBI Taxonomy" id="84645"/>
    <lineage>
        <taxon>Eukaryota</taxon>
        <taxon>Metazoa</taxon>
        <taxon>Chordata</taxon>
        <taxon>Craniata</taxon>
        <taxon>Vertebrata</taxon>
        <taxon>Euteleostomi</taxon>
        <taxon>Actinopterygii</taxon>
        <taxon>Neopterygii</taxon>
        <taxon>Teleostei</taxon>
        <taxon>Ostariophysi</taxon>
        <taxon>Cypriniformes</taxon>
        <taxon>Cyprinidae</taxon>
        <taxon>Labeoninae</taxon>
        <taxon>Labeonini</taxon>
        <taxon>Labeo</taxon>
    </lineage>
</organism>
<dbReference type="GO" id="GO:0005634">
    <property type="term" value="C:nucleus"/>
    <property type="evidence" value="ECO:0007669"/>
    <property type="project" value="TreeGrafter"/>
</dbReference>
<protein>
    <submittedName>
        <fullName evidence="2">Mitotic checkpoint serine threonine-kinase BUB1-like protein</fullName>
    </submittedName>
</protein>
<feature type="domain" description="BUB1 N-terminal" evidence="1">
    <location>
        <begin position="10"/>
        <end position="141"/>
    </location>
</feature>
<dbReference type="Pfam" id="PF08311">
    <property type="entry name" value="Mad3_BUB1_I"/>
    <property type="match status" value="1"/>
</dbReference>
<evidence type="ECO:0000313" key="2">
    <source>
        <dbReference type="EMBL" id="RXN06150.1"/>
    </source>
</evidence>
<gene>
    <name evidence="2" type="ORF">ROHU_012428</name>
    <name evidence="3" type="ORF">ROHU_012464</name>
</gene>
<keyword evidence="2" id="KW-0418">Kinase</keyword>
<proteinExistence type="predicted"/>
<dbReference type="GO" id="GO:0004672">
    <property type="term" value="F:protein kinase activity"/>
    <property type="evidence" value="ECO:0007669"/>
    <property type="project" value="TreeGrafter"/>
</dbReference>
<dbReference type="PANTHER" id="PTHR14030:SF26">
    <property type="entry name" value="MITOTIC CHECKPOINT SERINE_THREONINE-PROTEIN KINASE BUB1"/>
    <property type="match status" value="1"/>
</dbReference>
<dbReference type="InterPro" id="IPR013212">
    <property type="entry name" value="Mad3/Bub1_I"/>
</dbReference>
<dbReference type="EMBL" id="QBIY01013377">
    <property type="protein sequence ID" value="RXN06150.1"/>
    <property type="molecule type" value="Genomic_DNA"/>
</dbReference>
<dbReference type="InterPro" id="IPR015661">
    <property type="entry name" value="Bub1/Mad3"/>
</dbReference>
<dbReference type="PANTHER" id="PTHR14030">
    <property type="entry name" value="MITOTIC CHECKPOINT SERINE/THREONINE-PROTEIN KINASE BUB1"/>
    <property type="match status" value="1"/>
</dbReference>
<dbReference type="PROSITE" id="PS51489">
    <property type="entry name" value="BUB1_N"/>
    <property type="match status" value="1"/>
</dbReference>
<dbReference type="Gene3D" id="1.25.40.430">
    <property type="match status" value="1"/>
</dbReference>
<name>A0A498LD41_LABRO</name>
<comment type="caution">
    <text evidence="2">The sequence shown here is derived from an EMBL/GenBank/DDBJ whole genome shotgun (WGS) entry which is preliminary data.</text>
</comment>
<evidence type="ECO:0000259" key="1">
    <source>
        <dbReference type="PROSITE" id="PS51489"/>
    </source>
</evidence>
<keyword evidence="4" id="KW-1185">Reference proteome</keyword>
<dbReference type="SMART" id="SM00777">
    <property type="entry name" value="Mad3_BUB1_I"/>
    <property type="match status" value="1"/>
</dbReference>
<evidence type="ECO:0000313" key="4">
    <source>
        <dbReference type="Proteomes" id="UP000290572"/>
    </source>
</evidence>